<organism evidence="2 3">
    <name type="scientific">Mucuna pruriens</name>
    <name type="common">Velvet bean</name>
    <name type="synonym">Dolichos pruriens</name>
    <dbReference type="NCBI Taxonomy" id="157652"/>
    <lineage>
        <taxon>Eukaryota</taxon>
        <taxon>Viridiplantae</taxon>
        <taxon>Streptophyta</taxon>
        <taxon>Embryophyta</taxon>
        <taxon>Tracheophyta</taxon>
        <taxon>Spermatophyta</taxon>
        <taxon>Magnoliopsida</taxon>
        <taxon>eudicotyledons</taxon>
        <taxon>Gunneridae</taxon>
        <taxon>Pentapetalae</taxon>
        <taxon>rosids</taxon>
        <taxon>fabids</taxon>
        <taxon>Fabales</taxon>
        <taxon>Fabaceae</taxon>
        <taxon>Papilionoideae</taxon>
        <taxon>50 kb inversion clade</taxon>
        <taxon>NPAAA clade</taxon>
        <taxon>indigoferoid/millettioid clade</taxon>
        <taxon>Phaseoleae</taxon>
        <taxon>Mucuna</taxon>
    </lineage>
</organism>
<proteinExistence type="predicted"/>
<evidence type="ECO:0000259" key="1">
    <source>
        <dbReference type="Pfam" id="PF17921"/>
    </source>
</evidence>
<dbReference type="InterPro" id="IPR041588">
    <property type="entry name" value="Integrase_H2C2"/>
</dbReference>
<sequence length="124" mass="14900">MPIQDEFPDEQMLQLNKITPWFVDIFNFIVASKFPPEVIKKLESDAKYYIWDDPYLWRLCSEQLIRRCILDFEIKSVLHFCHSAYGGGHYGSTRTAQKVLDCRFYWPTIFRDTHQFVFAYDFVL</sequence>
<dbReference type="AlphaFoldDB" id="A0A371EIB6"/>
<reference evidence="2" key="1">
    <citation type="submission" date="2018-05" db="EMBL/GenBank/DDBJ databases">
        <title>Draft genome of Mucuna pruriens seed.</title>
        <authorList>
            <person name="Nnadi N.E."/>
            <person name="Vos R."/>
            <person name="Hasami M.H."/>
            <person name="Devisetty U.K."/>
            <person name="Aguiy J.C."/>
        </authorList>
    </citation>
    <scope>NUCLEOTIDE SEQUENCE [LARGE SCALE GENOMIC DNA]</scope>
    <source>
        <strain evidence="2">JCA_2017</strain>
    </source>
</reference>
<dbReference type="Pfam" id="PF17921">
    <property type="entry name" value="Integrase_H2C2"/>
    <property type="match status" value="1"/>
</dbReference>
<dbReference type="EMBL" id="QJKJ01013732">
    <property type="protein sequence ID" value="RDX65798.1"/>
    <property type="molecule type" value="Genomic_DNA"/>
</dbReference>
<evidence type="ECO:0000313" key="2">
    <source>
        <dbReference type="EMBL" id="RDX65798.1"/>
    </source>
</evidence>
<feature type="domain" description="Integrase zinc-binding" evidence="1">
    <location>
        <begin position="74"/>
        <end position="117"/>
    </location>
</feature>
<feature type="non-terminal residue" evidence="2">
    <location>
        <position position="1"/>
    </location>
</feature>
<dbReference type="Proteomes" id="UP000257109">
    <property type="component" value="Unassembled WGS sequence"/>
</dbReference>
<comment type="caution">
    <text evidence="2">The sequence shown here is derived from an EMBL/GenBank/DDBJ whole genome shotgun (WGS) entry which is preliminary data.</text>
</comment>
<accession>A0A371EIB6</accession>
<gene>
    <name evidence="2" type="ORF">CR513_55515</name>
</gene>
<name>A0A371EIB6_MUCPR</name>
<keyword evidence="3" id="KW-1185">Reference proteome</keyword>
<dbReference type="Gene3D" id="1.10.340.70">
    <property type="match status" value="1"/>
</dbReference>
<protein>
    <recommendedName>
        <fullName evidence="1">Integrase zinc-binding domain-containing protein</fullName>
    </recommendedName>
</protein>
<dbReference type="OrthoDB" id="1739170at2759"/>
<evidence type="ECO:0000313" key="3">
    <source>
        <dbReference type="Proteomes" id="UP000257109"/>
    </source>
</evidence>